<keyword evidence="3" id="KW-0285">Flavoprotein</keyword>
<keyword evidence="5" id="KW-0560">Oxidoreductase</keyword>
<dbReference type="PANTHER" id="PTHR42784:SF1">
    <property type="entry name" value="PYRANOSE 2-OXIDASE"/>
    <property type="match status" value="1"/>
</dbReference>
<dbReference type="Pfam" id="PF05199">
    <property type="entry name" value="GMC_oxred_C"/>
    <property type="match status" value="1"/>
</dbReference>
<sequence>MPFHRFEDSLTLNIPENFDYTIVGAGAAGIFLAVNLSNSGYKVLLIESGLFDLEERYQALNDVISTGLPMGGISWGRKRAVGGTTLAWGGQSLPFSAIDFSHPSREDVDSWPIELADLEPHYKAANAFMGIHDNDYYGPEILSRIKLRDPGFNDTLISYHVSKWAKEPNFKKLYQKHLEKHVFVLYNATVSNLCHSGESVQKIELINFDGFRKTLDVKNLILAGGAVECNRLLLNHSNLFAKHNNFQLLGKGFMDHPCITVGYVETEKQFKLQRYFNTHHINHQKISLRLSLAEKTRLKSSLLNCSVSILFSPPSDFDLYEKVKALLKKFDLKKALSLVPFLPKFALSAYAYSLQSFFYKIKTTPEISLMVEQNAIDTSYLRLSDISDEMGLPKLEVHWDISRPTWNTVLAATSIVKEELERLGFGKVIIRPEIDPDNSGWKLLLSDVNHHMGGCKMSKKAENGIVDQNLKVWDTQNLFVASTAVFPTGSHSNPTLTLLALCNRLADHLKQNN</sequence>
<evidence type="ECO:0000256" key="4">
    <source>
        <dbReference type="ARBA" id="ARBA00022827"/>
    </source>
</evidence>
<comment type="similarity">
    <text evidence="2">Belongs to the GMC oxidoreductase family.</text>
</comment>
<dbReference type="PANTHER" id="PTHR42784">
    <property type="entry name" value="PYRANOSE 2-OXIDASE"/>
    <property type="match status" value="1"/>
</dbReference>
<dbReference type="SUPFAM" id="SSF51905">
    <property type="entry name" value="FAD/NAD(P)-binding domain"/>
    <property type="match status" value="1"/>
</dbReference>
<dbReference type="Proteomes" id="UP000466586">
    <property type="component" value="Unassembled WGS sequence"/>
</dbReference>
<dbReference type="GO" id="GO:0016614">
    <property type="term" value="F:oxidoreductase activity, acting on CH-OH group of donors"/>
    <property type="evidence" value="ECO:0007669"/>
    <property type="project" value="InterPro"/>
</dbReference>
<protein>
    <recommendedName>
        <fullName evidence="6">Glucose-methanol-choline oxidoreductase C-terminal domain-containing protein</fullName>
    </recommendedName>
</protein>
<reference evidence="7 8" key="1">
    <citation type="submission" date="2019-11" db="EMBL/GenBank/DDBJ databases">
        <title>Pedobacter sp. HMF7647 Genome sequencing and assembly.</title>
        <authorList>
            <person name="Kang H."/>
            <person name="Kim H."/>
            <person name="Joh K."/>
        </authorList>
    </citation>
    <scope>NUCLEOTIDE SEQUENCE [LARGE SCALE GENOMIC DNA]</scope>
    <source>
        <strain evidence="7 8">HMF7647</strain>
    </source>
</reference>
<evidence type="ECO:0000256" key="5">
    <source>
        <dbReference type="ARBA" id="ARBA00023002"/>
    </source>
</evidence>
<dbReference type="EMBL" id="WVHT01000010">
    <property type="protein sequence ID" value="MXV52817.1"/>
    <property type="molecule type" value="Genomic_DNA"/>
</dbReference>
<accession>A0A7K1YDY9</accession>
<keyword evidence="4" id="KW-0274">FAD</keyword>
<evidence type="ECO:0000256" key="2">
    <source>
        <dbReference type="ARBA" id="ARBA00010790"/>
    </source>
</evidence>
<comment type="cofactor">
    <cofactor evidence="1">
        <name>FAD</name>
        <dbReference type="ChEBI" id="CHEBI:57692"/>
    </cofactor>
</comment>
<dbReference type="AlphaFoldDB" id="A0A7K1YDY9"/>
<evidence type="ECO:0000313" key="7">
    <source>
        <dbReference type="EMBL" id="MXV52817.1"/>
    </source>
</evidence>
<feature type="domain" description="Glucose-methanol-choline oxidoreductase C-terminal" evidence="6">
    <location>
        <begin position="378"/>
        <end position="501"/>
    </location>
</feature>
<evidence type="ECO:0000256" key="3">
    <source>
        <dbReference type="ARBA" id="ARBA00022630"/>
    </source>
</evidence>
<dbReference type="InterPro" id="IPR036188">
    <property type="entry name" value="FAD/NAD-bd_sf"/>
</dbReference>
<comment type="caution">
    <text evidence="7">The sequence shown here is derived from an EMBL/GenBank/DDBJ whole genome shotgun (WGS) entry which is preliminary data.</text>
</comment>
<name>A0A7K1YDY9_9SPHI</name>
<evidence type="ECO:0000259" key="6">
    <source>
        <dbReference type="Pfam" id="PF05199"/>
    </source>
</evidence>
<evidence type="ECO:0000313" key="8">
    <source>
        <dbReference type="Proteomes" id="UP000466586"/>
    </source>
</evidence>
<organism evidence="7 8">
    <name type="scientific">Hufsiella arboris</name>
    <dbReference type="NCBI Taxonomy" id="2695275"/>
    <lineage>
        <taxon>Bacteria</taxon>
        <taxon>Pseudomonadati</taxon>
        <taxon>Bacteroidota</taxon>
        <taxon>Sphingobacteriia</taxon>
        <taxon>Sphingobacteriales</taxon>
        <taxon>Sphingobacteriaceae</taxon>
        <taxon>Hufsiella</taxon>
    </lineage>
</organism>
<proteinExistence type="inferred from homology"/>
<gene>
    <name evidence="7" type="ORF">GS399_17735</name>
</gene>
<dbReference type="InterPro" id="IPR051473">
    <property type="entry name" value="P2Ox-like"/>
</dbReference>
<dbReference type="Gene3D" id="3.50.50.60">
    <property type="entry name" value="FAD/NAD(P)-binding domain"/>
    <property type="match status" value="2"/>
</dbReference>
<dbReference type="RefSeq" id="WP_160845995.1">
    <property type="nucleotide sequence ID" value="NZ_WVHT01000010.1"/>
</dbReference>
<evidence type="ECO:0000256" key="1">
    <source>
        <dbReference type="ARBA" id="ARBA00001974"/>
    </source>
</evidence>
<dbReference type="InterPro" id="IPR007867">
    <property type="entry name" value="GMC_OxRtase_C"/>
</dbReference>
<keyword evidence="8" id="KW-1185">Reference proteome</keyword>